<name>A0A090IC06_9GAMM</name>
<feature type="domain" description="Glutamine amidotransferase" evidence="1">
    <location>
        <begin position="76"/>
        <end position="188"/>
    </location>
</feature>
<dbReference type="OrthoDB" id="9813383at2"/>
<dbReference type="AlphaFoldDB" id="A0A090IC06"/>
<evidence type="ECO:0000313" key="4">
    <source>
        <dbReference type="Proteomes" id="UP000182660"/>
    </source>
</evidence>
<dbReference type="GO" id="GO:0016740">
    <property type="term" value="F:transferase activity"/>
    <property type="evidence" value="ECO:0007669"/>
    <property type="project" value="UniProtKB-KW"/>
</dbReference>
<dbReference type="Gene3D" id="3.40.50.880">
    <property type="match status" value="1"/>
</dbReference>
<evidence type="ECO:0000313" key="3">
    <source>
        <dbReference type="EMBL" id="SGZ02751.1"/>
    </source>
</evidence>
<protein>
    <submittedName>
        <fullName evidence="2">Hypothetical amidotransferase</fullName>
    </submittedName>
</protein>
<sequence length="243" mass="27457">MKVGILQCDDVRQSLQSDFGDYAAMFEALFHQVDEALELSFYLVIDGQLPQHIDECDVYVCSGSKWGVNDEDFWIRQLEDFIRSLYVARKGLVGICFGHQLMAKALGGEVEKSPLGWGVGIAHANVLAEPSWMQPKQANIALVVCHQDQVCKLPRRATVLMSNDFCPYSMFQVDSHFLGLQGHPEFTSLYSEALMDQRRDIIPADTIESAMASLSYQADDKLITKWILAFLRQTMVTRLLVRT</sequence>
<reference evidence="2 5" key="2">
    <citation type="submission" date="2016-11" db="EMBL/GenBank/DDBJ databases">
        <authorList>
            <person name="Jaros S."/>
            <person name="Januszkiewicz K."/>
            <person name="Wedrychowicz H."/>
        </authorList>
    </citation>
    <scope>NUCLEOTIDE SEQUENCE [LARGE SCALE GENOMIC DNA]</scope>
    <source>
        <strain evidence="2">NVI 5450</strain>
    </source>
</reference>
<gene>
    <name evidence="3" type="ORF">MT2528_4467</name>
    <name evidence="2" type="ORF">NVI5450_1293</name>
</gene>
<dbReference type="CDD" id="cd01741">
    <property type="entry name" value="GATase1_1"/>
    <property type="match status" value="1"/>
</dbReference>
<proteinExistence type="predicted"/>
<evidence type="ECO:0000313" key="2">
    <source>
        <dbReference type="EMBL" id="SGY91851.1"/>
    </source>
</evidence>
<keyword evidence="4" id="KW-1185">Reference proteome</keyword>
<evidence type="ECO:0000313" key="5">
    <source>
        <dbReference type="Proteomes" id="UP000183794"/>
    </source>
</evidence>
<dbReference type="EMBL" id="FPLJ01000132">
    <property type="protein sequence ID" value="SGZ02751.1"/>
    <property type="molecule type" value="Genomic_DNA"/>
</dbReference>
<dbReference type="PANTHER" id="PTHR42695">
    <property type="entry name" value="GLUTAMINE AMIDOTRANSFERASE YLR126C-RELATED"/>
    <property type="match status" value="1"/>
</dbReference>
<dbReference type="PATRIC" id="fig|80854.5.peg.1840"/>
<dbReference type="GeneID" id="61295028"/>
<dbReference type="Proteomes" id="UP000182660">
    <property type="component" value="Unassembled WGS sequence"/>
</dbReference>
<dbReference type="RefSeq" id="WP_045110012.1">
    <property type="nucleotide sequence ID" value="NZ_CAWQZC010000054.1"/>
</dbReference>
<keyword evidence="2" id="KW-0808">Transferase</keyword>
<dbReference type="GO" id="GO:0005829">
    <property type="term" value="C:cytosol"/>
    <property type="evidence" value="ECO:0007669"/>
    <property type="project" value="TreeGrafter"/>
</dbReference>
<evidence type="ECO:0000259" key="1">
    <source>
        <dbReference type="Pfam" id="PF00117"/>
    </source>
</evidence>
<dbReference type="PROSITE" id="PS51273">
    <property type="entry name" value="GATASE_TYPE_1"/>
    <property type="match status" value="1"/>
</dbReference>
<organism evidence="2 5">
    <name type="scientific">Moritella viscosa</name>
    <dbReference type="NCBI Taxonomy" id="80854"/>
    <lineage>
        <taxon>Bacteria</taxon>
        <taxon>Pseudomonadati</taxon>
        <taxon>Pseudomonadota</taxon>
        <taxon>Gammaproteobacteria</taxon>
        <taxon>Alteromonadales</taxon>
        <taxon>Moritellaceae</taxon>
        <taxon>Moritella</taxon>
    </lineage>
</organism>
<reference evidence="3 4" key="1">
    <citation type="submission" date="2016-11" db="EMBL/GenBank/DDBJ databases">
        <authorList>
            <person name="Klemetsen T."/>
        </authorList>
    </citation>
    <scope>NUCLEOTIDE SEQUENCE [LARGE SCALE GENOMIC DNA]</scope>
    <source>
        <strain evidence="3">MT 2528</strain>
    </source>
</reference>
<dbReference type="KEGG" id="mvs:MVIS_1727"/>
<dbReference type="InterPro" id="IPR029062">
    <property type="entry name" value="Class_I_gatase-like"/>
</dbReference>
<dbReference type="Proteomes" id="UP000183794">
    <property type="component" value="Unassembled WGS sequence"/>
</dbReference>
<dbReference type="InterPro" id="IPR017926">
    <property type="entry name" value="GATASE"/>
</dbReference>
<dbReference type="HOGENOM" id="CLU_054974_0_2_6"/>
<accession>A0A090IC06</accession>
<dbReference type="SUPFAM" id="SSF52317">
    <property type="entry name" value="Class I glutamine amidotransferase-like"/>
    <property type="match status" value="1"/>
</dbReference>
<dbReference type="PANTHER" id="PTHR42695:SF5">
    <property type="entry name" value="GLUTAMINE AMIDOTRANSFERASE YLR126C-RELATED"/>
    <property type="match status" value="1"/>
</dbReference>
<dbReference type="Pfam" id="PF00117">
    <property type="entry name" value="GATase"/>
    <property type="match status" value="1"/>
</dbReference>
<dbReference type="STRING" id="80854.MVIS_1727"/>
<dbReference type="EMBL" id="FPLD01000042">
    <property type="protein sequence ID" value="SGY91851.1"/>
    <property type="molecule type" value="Genomic_DNA"/>
</dbReference>
<dbReference type="InterPro" id="IPR044992">
    <property type="entry name" value="ChyE-like"/>
</dbReference>